<dbReference type="EMBL" id="CP011112">
    <property type="protein sequence ID" value="AKU14764.1"/>
    <property type="molecule type" value="Genomic_DNA"/>
</dbReference>
<reference evidence="1 2" key="1">
    <citation type="submission" date="2015-03" db="EMBL/GenBank/DDBJ databases">
        <title>Luteipulveratus halotolerans sp. nov., a novel actinobacterium (Dermacoccaceae) from Sarawak, Malaysia.</title>
        <authorList>
            <person name="Juboi H."/>
            <person name="Basik A."/>
            <person name="Shamsul S.S."/>
            <person name="Arnold P."/>
            <person name="Schmitt E.K."/>
            <person name="Sanglier J.-J."/>
            <person name="Yeo T."/>
        </authorList>
    </citation>
    <scope>NUCLEOTIDE SEQUENCE [LARGE SCALE GENOMIC DNA]</scope>
    <source>
        <strain evidence="1 2">MN07-A0370</strain>
    </source>
</reference>
<dbReference type="KEGG" id="lmoi:VV02_00850"/>
<accession>A0A0K1JDJ3</accession>
<proteinExistence type="predicted"/>
<gene>
    <name evidence="1" type="ORF">VV02_00850</name>
</gene>
<organism evidence="1 2">
    <name type="scientific">Luteipulveratus mongoliensis</name>
    <dbReference type="NCBI Taxonomy" id="571913"/>
    <lineage>
        <taxon>Bacteria</taxon>
        <taxon>Bacillati</taxon>
        <taxon>Actinomycetota</taxon>
        <taxon>Actinomycetes</taxon>
        <taxon>Micrococcales</taxon>
        <taxon>Dermacoccaceae</taxon>
        <taxon>Luteipulveratus</taxon>
    </lineage>
</organism>
<dbReference type="AlphaFoldDB" id="A0A0K1JDJ3"/>
<dbReference type="RefSeq" id="WP_052589293.1">
    <property type="nucleotide sequence ID" value="NZ_CP011112.1"/>
</dbReference>
<sequence length="211" mass="23751">MVPIVISVLALLVSVGTAVHTFRRNVQADIRGLLTELTSTDAAAARTRIATAAHDEELTGKDISDAQIRQDVFLLLWRIQRLALHRKVIQGTALVVDETALLYQHLEHINTDINIVFKRRAHLTGFDESVQLANAAIQGLPDVRDSWEVKVRAAPRILLAFNGIEPQPSTPLPTLLELLCTPSTFLARAIVVRLRRWNLWLRTRLSRRLPR</sequence>
<evidence type="ECO:0000313" key="2">
    <source>
        <dbReference type="Proteomes" id="UP000066480"/>
    </source>
</evidence>
<protein>
    <submittedName>
        <fullName evidence="1">Uncharacterized protein</fullName>
    </submittedName>
</protein>
<evidence type="ECO:0000313" key="1">
    <source>
        <dbReference type="EMBL" id="AKU14764.1"/>
    </source>
</evidence>
<keyword evidence="2" id="KW-1185">Reference proteome</keyword>
<name>A0A0K1JDJ3_9MICO</name>
<dbReference type="Proteomes" id="UP000066480">
    <property type="component" value="Chromosome"/>
</dbReference>